<evidence type="ECO:0000256" key="2">
    <source>
        <dbReference type="ARBA" id="ARBA00022475"/>
    </source>
</evidence>
<keyword evidence="7" id="KW-0472">Membrane</keyword>
<dbReference type="PANTHER" id="PTHR21137:SF35">
    <property type="entry name" value="ODORANT RECEPTOR 19A-RELATED"/>
    <property type="match status" value="1"/>
</dbReference>
<keyword evidence="5" id="KW-0552">Olfaction</keyword>
<keyword evidence="4" id="KW-0812">Transmembrane</keyword>
<evidence type="ECO:0000256" key="3">
    <source>
        <dbReference type="ARBA" id="ARBA00022606"/>
    </source>
</evidence>
<dbReference type="AlphaFoldDB" id="A0A8D9BQS3"/>
<evidence type="ECO:0000313" key="10">
    <source>
        <dbReference type="EMBL" id="CAG6789860.1"/>
    </source>
</evidence>
<evidence type="ECO:0000256" key="8">
    <source>
        <dbReference type="ARBA" id="ARBA00023170"/>
    </source>
</evidence>
<name>A0A8D9BQS3_9HEMI</name>
<protein>
    <submittedName>
        <fullName evidence="10">Uncharacterized protein</fullName>
    </submittedName>
</protein>
<proteinExistence type="predicted"/>
<dbReference type="GO" id="GO:0007165">
    <property type="term" value="P:signal transduction"/>
    <property type="evidence" value="ECO:0007669"/>
    <property type="project" value="UniProtKB-KW"/>
</dbReference>
<dbReference type="Pfam" id="PF02949">
    <property type="entry name" value="7tm_6"/>
    <property type="match status" value="1"/>
</dbReference>
<dbReference type="GO" id="GO:0005549">
    <property type="term" value="F:odorant binding"/>
    <property type="evidence" value="ECO:0007669"/>
    <property type="project" value="InterPro"/>
</dbReference>
<dbReference type="PROSITE" id="PS51257">
    <property type="entry name" value="PROKAR_LIPOPROTEIN"/>
    <property type="match status" value="1"/>
</dbReference>
<evidence type="ECO:0000256" key="1">
    <source>
        <dbReference type="ARBA" id="ARBA00004651"/>
    </source>
</evidence>
<dbReference type="PANTHER" id="PTHR21137">
    <property type="entry name" value="ODORANT RECEPTOR"/>
    <property type="match status" value="1"/>
</dbReference>
<keyword evidence="6" id="KW-1133">Transmembrane helix</keyword>
<keyword evidence="8" id="KW-0675">Receptor</keyword>
<dbReference type="GO" id="GO:0004984">
    <property type="term" value="F:olfactory receptor activity"/>
    <property type="evidence" value="ECO:0007669"/>
    <property type="project" value="InterPro"/>
</dbReference>
<keyword evidence="9" id="KW-0807">Transducer</keyword>
<sequence>MVRLFSWSMLGTVSCYSLNLCLCLYQLTLSAESLSSVRMSKFVFQFLAIFLGYYSLCHSSNTLDECQTALSRSLYTSFWYQCTVGTKRDLLYFLARLQHPNHLKFSRGSLVLSKELFVRAIRFAYSFVNCIRMSHKHK</sequence>
<comment type="subcellular location">
    <subcellularLocation>
        <location evidence="1">Cell membrane</location>
        <topology evidence="1">Multi-pass membrane protein</topology>
    </subcellularLocation>
</comment>
<keyword evidence="3" id="KW-0716">Sensory transduction</keyword>
<evidence type="ECO:0000256" key="4">
    <source>
        <dbReference type="ARBA" id="ARBA00022692"/>
    </source>
</evidence>
<dbReference type="EMBL" id="HBUF01667123">
    <property type="protein sequence ID" value="CAG6789860.1"/>
    <property type="molecule type" value="Transcribed_RNA"/>
</dbReference>
<dbReference type="InterPro" id="IPR004117">
    <property type="entry name" value="7tm6_olfct_rcpt"/>
</dbReference>
<evidence type="ECO:0000256" key="5">
    <source>
        <dbReference type="ARBA" id="ARBA00022725"/>
    </source>
</evidence>
<reference evidence="10" key="1">
    <citation type="submission" date="2021-05" db="EMBL/GenBank/DDBJ databases">
        <authorList>
            <person name="Alioto T."/>
            <person name="Alioto T."/>
            <person name="Gomez Garrido J."/>
        </authorList>
    </citation>
    <scope>NUCLEOTIDE SEQUENCE</scope>
</reference>
<dbReference type="GO" id="GO:0005886">
    <property type="term" value="C:plasma membrane"/>
    <property type="evidence" value="ECO:0007669"/>
    <property type="project" value="UniProtKB-SubCell"/>
</dbReference>
<accession>A0A8D9BQS3</accession>
<organism evidence="10">
    <name type="scientific">Cacopsylla melanoneura</name>
    <dbReference type="NCBI Taxonomy" id="428564"/>
    <lineage>
        <taxon>Eukaryota</taxon>
        <taxon>Metazoa</taxon>
        <taxon>Ecdysozoa</taxon>
        <taxon>Arthropoda</taxon>
        <taxon>Hexapoda</taxon>
        <taxon>Insecta</taxon>
        <taxon>Pterygota</taxon>
        <taxon>Neoptera</taxon>
        <taxon>Paraneoptera</taxon>
        <taxon>Hemiptera</taxon>
        <taxon>Sternorrhyncha</taxon>
        <taxon>Psylloidea</taxon>
        <taxon>Psyllidae</taxon>
        <taxon>Psyllinae</taxon>
        <taxon>Cacopsylla</taxon>
    </lineage>
</organism>
<keyword evidence="2" id="KW-1003">Cell membrane</keyword>
<evidence type="ECO:0000256" key="9">
    <source>
        <dbReference type="ARBA" id="ARBA00023224"/>
    </source>
</evidence>
<evidence type="ECO:0000256" key="7">
    <source>
        <dbReference type="ARBA" id="ARBA00023136"/>
    </source>
</evidence>
<evidence type="ECO:0000256" key="6">
    <source>
        <dbReference type="ARBA" id="ARBA00022989"/>
    </source>
</evidence>